<dbReference type="PANTHER" id="PTHR43031:SF1">
    <property type="entry name" value="PYRIDINE NUCLEOTIDE-DISULPHIDE OXIDOREDUCTASE"/>
    <property type="match status" value="1"/>
</dbReference>
<accession>A0A286G3D5</accession>
<name>A0A286G3D5_9PROT</name>
<evidence type="ECO:0000313" key="3">
    <source>
        <dbReference type="Proteomes" id="UP000219621"/>
    </source>
</evidence>
<dbReference type="GO" id="GO:0016740">
    <property type="term" value="F:transferase activity"/>
    <property type="evidence" value="ECO:0007669"/>
    <property type="project" value="UniProtKB-KW"/>
</dbReference>
<dbReference type="AlphaFoldDB" id="A0A286G3D5"/>
<dbReference type="SMART" id="SM00450">
    <property type="entry name" value="RHOD"/>
    <property type="match status" value="1"/>
</dbReference>
<keyword evidence="2" id="KW-0808">Transferase</keyword>
<dbReference type="InterPro" id="IPR001763">
    <property type="entry name" value="Rhodanese-like_dom"/>
</dbReference>
<feature type="domain" description="Rhodanese" evidence="1">
    <location>
        <begin position="17"/>
        <end position="107"/>
    </location>
</feature>
<dbReference type="SUPFAM" id="SSF52821">
    <property type="entry name" value="Rhodanese/Cell cycle control phosphatase"/>
    <property type="match status" value="1"/>
</dbReference>
<dbReference type="Pfam" id="PF00581">
    <property type="entry name" value="Rhodanese"/>
    <property type="match status" value="1"/>
</dbReference>
<reference evidence="2 3" key="1">
    <citation type="submission" date="2017-09" db="EMBL/GenBank/DDBJ databases">
        <authorList>
            <person name="Ehlers B."/>
            <person name="Leendertz F.H."/>
        </authorList>
    </citation>
    <scope>NUCLEOTIDE SEQUENCE [LARGE SCALE GENOMIC DNA]</scope>
    <source>
        <strain evidence="2 3">USBA 140</strain>
    </source>
</reference>
<dbReference type="OrthoDB" id="9807812at2"/>
<protein>
    <submittedName>
        <fullName evidence="2">Rhodanese-related sulfurtransferase</fullName>
    </submittedName>
</protein>
<dbReference type="CDD" id="cd00158">
    <property type="entry name" value="RHOD"/>
    <property type="match status" value="1"/>
</dbReference>
<dbReference type="RefSeq" id="WP_097277320.1">
    <property type="nucleotide sequence ID" value="NZ_OCNJ01000001.1"/>
</dbReference>
<dbReference type="InterPro" id="IPR050229">
    <property type="entry name" value="GlpE_sulfurtransferase"/>
</dbReference>
<dbReference type="PROSITE" id="PS50206">
    <property type="entry name" value="RHODANESE_3"/>
    <property type="match status" value="1"/>
</dbReference>
<evidence type="ECO:0000313" key="2">
    <source>
        <dbReference type="EMBL" id="SOD90077.1"/>
    </source>
</evidence>
<dbReference type="InterPro" id="IPR036873">
    <property type="entry name" value="Rhodanese-like_dom_sf"/>
</dbReference>
<dbReference type="Gene3D" id="3.40.250.10">
    <property type="entry name" value="Rhodanese-like domain"/>
    <property type="match status" value="1"/>
</dbReference>
<organism evidence="2 3">
    <name type="scientific">Caenispirillum bisanense</name>
    <dbReference type="NCBI Taxonomy" id="414052"/>
    <lineage>
        <taxon>Bacteria</taxon>
        <taxon>Pseudomonadati</taxon>
        <taxon>Pseudomonadota</taxon>
        <taxon>Alphaproteobacteria</taxon>
        <taxon>Rhodospirillales</taxon>
        <taxon>Novispirillaceae</taxon>
        <taxon>Caenispirillum</taxon>
    </lineage>
</organism>
<gene>
    <name evidence="2" type="ORF">SAMN05421508_101432</name>
</gene>
<dbReference type="PANTHER" id="PTHR43031">
    <property type="entry name" value="FAD-DEPENDENT OXIDOREDUCTASE"/>
    <property type="match status" value="1"/>
</dbReference>
<evidence type="ECO:0000259" key="1">
    <source>
        <dbReference type="PROSITE" id="PS50206"/>
    </source>
</evidence>
<dbReference type="EMBL" id="OCNJ01000001">
    <property type="protein sequence ID" value="SOD90077.1"/>
    <property type="molecule type" value="Genomic_DNA"/>
</dbReference>
<proteinExistence type="predicted"/>
<keyword evidence="3" id="KW-1185">Reference proteome</keyword>
<dbReference type="Proteomes" id="UP000219621">
    <property type="component" value="Unassembled WGS sequence"/>
</dbReference>
<sequence length="108" mass="11437">MATVRMASPEEVKQWVAEGSAVIVDVRERGEYAQARIPGSTLVPLSSFDPAAIPPVGPDQHLVIHCASGMRCEPASMMVKASGFPGDINRLAGGIMAWYRAGGEIEQG</sequence>